<protein>
    <submittedName>
        <fullName evidence="7">Glycosyltransferase family 4 protein</fullName>
    </submittedName>
</protein>
<dbReference type="Pfam" id="PF13579">
    <property type="entry name" value="Glyco_trans_4_4"/>
    <property type="match status" value="1"/>
</dbReference>
<keyword evidence="1" id="KW-0328">Glycosyltransferase</keyword>
<evidence type="ECO:0000313" key="6">
    <source>
        <dbReference type="EMBL" id="MBC3177831.1"/>
    </source>
</evidence>
<dbReference type="Pfam" id="PF00534">
    <property type="entry name" value="Glycos_transf_1"/>
    <property type="match status" value="1"/>
</dbReference>
<dbReference type="InterPro" id="IPR028098">
    <property type="entry name" value="Glyco_trans_4-like_N"/>
</dbReference>
<evidence type="ECO:0000256" key="1">
    <source>
        <dbReference type="ARBA" id="ARBA00022676"/>
    </source>
</evidence>
<feature type="domain" description="Glycosyl transferase family 1" evidence="4">
    <location>
        <begin position="237"/>
        <end position="334"/>
    </location>
</feature>
<dbReference type="PANTHER" id="PTHR45947">
    <property type="entry name" value="SULFOQUINOVOSYL TRANSFERASE SQD2"/>
    <property type="match status" value="1"/>
</dbReference>
<evidence type="ECO:0000256" key="3">
    <source>
        <dbReference type="SAM" id="MobiDB-lite"/>
    </source>
</evidence>
<dbReference type="Proteomes" id="UP000642876">
    <property type="component" value="Unassembled WGS sequence"/>
</dbReference>
<proteinExistence type="predicted"/>
<dbReference type="GO" id="GO:0016758">
    <property type="term" value="F:hexosyltransferase activity"/>
    <property type="evidence" value="ECO:0007669"/>
    <property type="project" value="TreeGrafter"/>
</dbReference>
<evidence type="ECO:0000313" key="9">
    <source>
        <dbReference type="Proteomes" id="UP000642876"/>
    </source>
</evidence>
<feature type="region of interest" description="Disordered" evidence="3">
    <location>
        <begin position="41"/>
        <end position="60"/>
    </location>
</feature>
<keyword evidence="2 7" id="KW-0808">Transferase</keyword>
<dbReference type="PANTHER" id="PTHR45947:SF3">
    <property type="entry name" value="SULFOQUINOVOSYL TRANSFERASE SQD2"/>
    <property type="match status" value="1"/>
</dbReference>
<dbReference type="SUPFAM" id="SSF53756">
    <property type="entry name" value="UDP-Glycosyltransferase/glycogen phosphorylase"/>
    <property type="match status" value="1"/>
</dbReference>
<dbReference type="InterPro" id="IPR050194">
    <property type="entry name" value="Glycosyltransferase_grp1"/>
</dbReference>
<dbReference type="KEGG" id="cluj:IAU68_08540"/>
<reference evidence="8 9" key="1">
    <citation type="submission" date="2020-08" db="EMBL/GenBank/DDBJ databases">
        <title>novel species in genus Corynebacterium.</title>
        <authorList>
            <person name="Zhang G."/>
        </authorList>
    </citation>
    <scope>NUCLEOTIDE SEQUENCE [LARGE SCALE GENOMIC DNA]</scope>
    <source>
        <strain evidence="8 9">zg-917</strain>
        <strain evidence="7">Zg-917</strain>
    </source>
</reference>
<gene>
    <name evidence="6" type="ORF">H7348_00660</name>
    <name evidence="7" type="ORF">IAU68_08540</name>
</gene>
<feature type="domain" description="Glycosyltransferase subfamily 4-like N-terminal" evidence="5">
    <location>
        <begin position="18"/>
        <end position="206"/>
    </location>
</feature>
<dbReference type="GO" id="GO:1901137">
    <property type="term" value="P:carbohydrate derivative biosynthetic process"/>
    <property type="evidence" value="ECO:0007669"/>
    <property type="project" value="UniProtKB-ARBA"/>
</dbReference>
<dbReference type="Gene3D" id="3.40.50.2000">
    <property type="entry name" value="Glycogen Phosphorylase B"/>
    <property type="match status" value="2"/>
</dbReference>
<accession>A0A7H0JXG3</accession>
<sequence length="433" mass="47697">MRILLVTQYWYPENGVPQRRWSWLAKILIDAGHEVCVVAPPPRNSRSIDDTTGDSSLTRKVPYKGAEGETIFRTSAYRVGDSITSKAASQLRIALSQVRTLIRNRKQIEPDLVIGTVPALPTAGVTWLAAKIFGRPYVIDLRDAWPDLMGQAASWNAGVGDPSIREKLAKNGPLQLVTRVSTKVLNSSLRGARAILVTSSTLKASLESRRELSTRGNSPEVVVIRNVFPVASQPTKDRGNHRKDGHLNVLYAGTIGRAQNLQNALEAAKLAKLQGLHVHMIFVGAGAARELLQEKAQEYGVDARFIRLKPAELLNAYYDWADTALVHLAEWEPLRRTVPSKTYELLFNRIHISGVVEGEAADLISSLGGGDVVPPQDPLALAKLWVSLGNNPQRLRVGTTGRDWVIREREEMTPVRLLQIMEQIEASDGNAPS</sequence>
<dbReference type="CDD" id="cd03794">
    <property type="entry name" value="GT4_WbuB-like"/>
    <property type="match status" value="1"/>
</dbReference>
<evidence type="ECO:0000256" key="2">
    <source>
        <dbReference type="ARBA" id="ARBA00022679"/>
    </source>
</evidence>
<dbReference type="EMBL" id="JACMYE010000001">
    <property type="protein sequence ID" value="MBC3177831.1"/>
    <property type="molecule type" value="Genomic_DNA"/>
</dbReference>
<dbReference type="EMBL" id="CP061032">
    <property type="protein sequence ID" value="QNP89729.1"/>
    <property type="molecule type" value="Genomic_DNA"/>
</dbReference>
<evidence type="ECO:0000259" key="4">
    <source>
        <dbReference type="Pfam" id="PF00534"/>
    </source>
</evidence>
<keyword evidence="9" id="KW-1185">Reference proteome</keyword>
<evidence type="ECO:0000313" key="8">
    <source>
        <dbReference type="Proteomes" id="UP000516235"/>
    </source>
</evidence>
<dbReference type="Proteomes" id="UP000516235">
    <property type="component" value="Chromosome"/>
</dbReference>
<evidence type="ECO:0000259" key="5">
    <source>
        <dbReference type="Pfam" id="PF13579"/>
    </source>
</evidence>
<dbReference type="AlphaFoldDB" id="A0A7H0JXG3"/>
<evidence type="ECO:0000313" key="7">
    <source>
        <dbReference type="EMBL" id="QNP89729.1"/>
    </source>
</evidence>
<organism evidence="7 8">
    <name type="scientific">Corynebacterium lujinxingii</name>
    <dbReference type="NCBI Taxonomy" id="2763010"/>
    <lineage>
        <taxon>Bacteria</taxon>
        <taxon>Bacillati</taxon>
        <taxon>Actinomycetota</taxon>
        <taxon>Actinomycetes</taxon>
        <taxon>Mycobacteriales</taxon>
        <taxon>Corynebacteriaceae</taxon>
        <taxon>Corynebacterium</taxon>
    </lineage>
</organism>
<name>A0A7H0JXG3_9CORY</name>
<dbReference type="InterPro" id="IPR001296">
    <property type="entry name" value="Glyco_trans_1"/>
</dbReference>
<dbReference type="GO" id="GO:1903509">
    <property type="term" value="P:liposaccharide metabolic process"/>
    <property type="evidence" value="ECO:0007669"/>
    <property type="project" value="UniProtKB-ARBA"/>
</dbReference>